<evidence type="ECO:0000256" key="4">
    <source>
        <dbReference type="SAM" id="Phobius"/>
    </source>
</evidence>
<keyword evidence="4" id="KW-0812">Transmembrane</keyword>
<keyword evidence="4" id="KW-0472">Membrane</keyword>
<dbReference type="Proteomes" id="UP001596039">
    <property type="component" value="Unassembled WGS sequence"/>
</dbReference>
<dbReference type="PANTHER" id="PTHR22683">
    <property type="entry name" value="SPORULATION PROTEIN RELATED"/>
    <property type="match status" value="1"/>
</dbReference>
<accession>A0ABW0NMM6</accession>
<keyword evidence="1 3" id="KW-0547">Nucleotide-binding</keyword>
<evidence type="ECO:0000313" key="6">
    <source>
        <dbReference type="EMBL" id="MFC5501213.1"/>
    </source>
</evidence>
<protein>
    <submittedName>
        <fullName evidence="6">FtsK/SpoIIIE domain-containing protein</fullName>
    </submittedName>
</protein>
<keyword evidence="2 3" id="KW-0067">ATP-binding</keyword>
<dbReference type="PANTHER" id="PTHR22683:SF1">
    <property type="entry name" value="TYPE VII SECRETION SYSTEM PROTEIN ESSC"/>
    <property type="match status" value="1"/>
</dbReference>
<evidence type="ECO:0000313" key="7">
    <source>
        <dbReference type="Proteomes" id="UP001596039"/>
    </source>
</evidence>
<feature type="domain" description="FtsK" evidence="5">
    <location>
        <begin position="362"/>
        <end position="546"/>
    </location>
</feature>
<dbReference type="InterPro" id="IPR027417">
    <property type="entry name" value="P-loop_NTPase"/>
</dbReference>
<dbReference type="Pfam" id="PF01580">
    <property type="entry name" value="FtsK_SpoIIIE"/>
    <property type="match status" value="1"/>
</dbReference>
<dbReference type="InterPro" id="IPR002543">
    <property type="entry name" value="FtsK_dom"/>
</dbReference>
<organism evidence="6 7">
    <name type="scientific">Lysinimonas soli</name>
    <dbReference type="NCBI Taxonomy" id="1074233"/>
    <lineage>
        <taxon>Bacteria</taxon>
        <taxon>Bacillati</taxon>
        <taxon>Actinomycetota</taxon>
        <taxon>Actinomycetes</taxon>
        <taxon>Micrococcales</taxon>
        <taxon>Microbacteriaceae</taxon>
        <taxon>Lysinimonas</taxon>
    </lineage>
</organism>
<evidence type="ECO:0000256" key="1">
    <source>
        <dbReference type="ARBA" id="ARBA00022741"/>
    </source>
</evidence>
<comment type="caution">
    <text evidence="6">The sequence shown here is derived from an EMBL/GenBank/DDBJ whole genome shotgun (WGS) entry which is preliminary data.</text>
</comment>
<reference evidence="7" key="1">
    <citation type="journal article" date="2019" name="Int. J. Syst. Evol. Microbiol.">
        <title>The Global Catalogue of Microorganisms (GCM) 10K type strain sequencing project: providing services to taxonomists for standard genome sequencing and annotation.</title>
        <authorList>
            <consortium name="The Broad Institute Genomics Platform"/>
            <consortium name="The Broad Institute Genome Sequencing Center for Infectious Disease"/>
            <person name="Wu L."/>
            <person name="Ma J."/>
        </authorList>
    </citation>
    <scope>NUCLEOTIDE SEQUENCE [LARGE SCALE GENOMIC DNA]</scope>
    <source>
        <strain evidence="7">CGMCC 4.6997</strain>
    </source>
</reference>
<feature type="transmembrane region" description="Helical" evidence="4">
    <location>
        <begin position="47"/>
        <end position="66"/>
    </location>
</feature>
<dbReference type="InterPro" id="IPR003593">
    <property type="entry name" value="AAA+_ATPase"/>
</dbReference>
<dbReference type="CDD" id="cd01127">
    <property type="entry name" value="TrwB_TraG_TraD_VirD4"/>
    <property type="match status" value="1"/>
</dbReference>
<feature type="binding site" evidence="3">
    <location>
        <begin position="380"/>
        <end position="387"/>
    </location>
    <ligand>
        <name>ATP</name>
        <dbReference type="ChEBI" id="CHEBI:30616"/>
    </ligand>
</feature>
<dbReference type="EMBL" id="JBHSMG010000001">
    <property type="protein sequence ID" value="MFC5501213.1"/>
    <property type="molecule type" value="Genomic_DNA"/>
</dbReference>
<gene>
    <name evidence="6" type="ORF">ACFPJ4_03050</name>
</gene>
<dbReference type="Gene3D" id="3.40.50.300">
    <property type="entry name" value="P-loop containing nucleotide triphosphate hydrolases"/>
    <property type="match status" value="3"/>
</dbReference>
<evidence type="ECO:0000256" key="3">
    <source>
        <dbReference type="PROSITE-ProRule" id="PRU00289"/>
    </source>
</evidence>
<evidence type="ECO:0000259" key="5">
    <source>
        <dbReference type="PROSITE" id="PS50901"/>
    </source>
</evidence>
<dbReference type="InterPro" id="IPR050206">
    <property type="entry name" value="FtsK/SpoIIIE/SftA"/>
</dbReference>
<evidence type="ECO:0000256" key="2">
    <source>
        <dbReference type="ARBA" id="ARBA00022840"/>
    </source>
</evidence>
<keyword evidence="7" id="KW-1185">Reference proteome</keyword>
<keyword evidence="4" id="KW-1133">Transmembrane helix</keyword>
<proteinExistence type="predicted"/>
<sequence length="950" mass="100333">MIPTTAPRRLTLPAFAPPPSRTGFPLMATLAPVAMSLAIWAVTRSPYSLLFAALGPVVALGGLLDGRRQRRRAERRQTAKALASIERLSQRVADTQRAERARLAALAPAPAVLGDPALAMKRWTRESEDAADRDDQLPLPVLLGRATLPAVVDLEGEPEEDEPPPPLARALERLRADAEGLAGAPWVVDARDGVAVLGPERLARAVARSLALQLAAGRSPATTRITAPRDEPWTAGLPHAVTFHDERSYRFECDGNEVAAVGWADDPRELPVAGRLAVQLDLSGERLPVALHGATGEPQYEALGGARAAELAAAVDAMARARGLDAAARSLPELVLLAELPEQSYGEPDGSTLRAALGRDADGAVELDLVRDGPHAIVAGTTGTGKSELLVSWVLAMAGRYPVEAVTFLLVDFKGGAAFAPLAGLPHVVGTVSDLDARRSRRAIESLRAELLRRERLLAEHGARAIDDLDPGVLARLVIVVDEFAAVVSGQPELHEVFADLAGRGRSLGLHLILCTQRPSGVVRDAVLANVTLRLSLRVTDRGDSLAMLGSDAAARLPPEPRGRALIADGSGPTRELQLALADRADAERVCAAWAGAGRATRAAAVWCEPLPTRLPLDSLRPDGAAEGDDPGIPFGRIDLPAEQRQPIARYDPDRDGHLLVLGAAGSGKTSLLATLAAGSNCRVLPADPADAWGALGEMLGPPATEPAPNARTLVLIDDLDALIDRLDPELRHDFVDMIGRIAREARTVAFAATAQRLSGGVQRLAGLFDERILLRQSNRDEHVLAGGDGHSFDPRMPPGAGRWRGADIQVAIGAAALPAPSGPRIPIVRASAAPLAVVAARPREVGRRLESAGIRVVRIGDDPAPDESELRVSRGGGALVLLGDPDAWQAEWALLGLVRRELPVLLLGCTAAELRAVTRVRDVPPPLGNGLDEGWLVDGGSVRRARVEP</sequence>
<dbReference type="PROSITE" id="PS50901">
    <property type="entry name" value="FTSK"/>
    <property type="match status" value="1"/>
</dbReference>
<feature type="transmembrane region" description="Helical" evidence="4">
    <location>
        <begin position="21"/>
        <end position="41"/>
    </location>
</feature>
<dbReference type="RefSeq" id="WP_386738813.1">
    <property type="nucleotide sequence ID" value="NZ_JBHSMG010000001.1"/>
</dbReference>
<dbReference type="SUPFAM" id="SSF52540">
    <property type="entry name" value="P-loop containing nucleoside triphosphate hydrolases"/>
    <property type="match status" value="2"/>
</dbReference>
<dbReference type="SMART" id="SM00382">
    <property type="entry name" value="AAA"/>
    <property type="match status" value="2"/>
</dbReference>
<name>A0ABW0NMM6_9MICO</name>